<dbReference type="KEGG" id="fcz:IMF26_08540"/>
<organism evidence="1">
    <name type="scientific">Candidatus Fermentithermobacillus carboniphilus</name>
    <dbReference type="NCBI Taxonomy" id="3085328"/>
    <lineage>
        <taxon>Bacteria</taxon>
        <taxon>Bacillati</taxon>
        <taxon>Bacillota</taxon>
        <taxon>Candidatus Fermentithermobacillia</taxon>
        <taxon>Candidatus Fermentithermobacillales</taxon>
        <taxon>Candidatus Fermentithermobacillaceae</taxon>
        <taxon>Candidatus Fermentithermobacillus</taxon>
    </lineage>
</organism>
<dbReference type="SUPFAM" id="SSF82607">
    <property type="entry name" value="YbaB-like"/>
    <property type="match status" value="1"/>
</dbReference>
<protein>
    <submittedName>
        <fullName evidence="1">YbaB/EbfC family nucleoid-associated protein</fullName>
    </submittedName>
</protein>
<dbReference type="InterPro" id="IPR036894">
    <property type="entry name" value="YbaB-like_sf"/>
</dbReference>
<proteinExistence type="predicted"/>
<dbReference type="Pfam" id="PF02575">
    <property type="entry name" value="YbaB_DNA_bd"/>
    <property type="match status" value="1"/>
</dbReference>
<accession>A0AAT9LCP2</accession>
<gene>
    <name evidence="1" type="ORF">IMF26_08540</name>
</gene>
<dbReference type="AlphaFoldDB" id="A0AAT9LCP2"/>
<dbReference type="Gene3D" id="3.30.1310.10">
    <property type="entry name" value="Nucleoid-associated protein YbaB-like domain"/>
    <property type="match status" value="1"/>
</dbReference>
<reference evidence="1" key="2">
    <citation type="journal article" date="2023" name="Biology">
        <title>Prokaryotic Life Associated with Coal-Fire Gas Vents Revealed by Metagenomics.</title>
        <authorList>
            <person name="Kadnikov V.V."/>
            <person name="Mardanov A.V."/>
            <person name="Beletsky A.V."/>
            <person name="Karnachuk O.V."/>
            <person name="Ravin N.V."/>
        </authorList>
    </citation>
    <scope>NUCLEOTIDE SEQUENCE</scope>
    <source>
        <strain evidence="1">Bu02</strain>
    </source>
</reference>
<dbReference type="EMBL" id="CP062796">
    <property type="protein sequence ID" value="QUL98092.1"/>
    <property type="molecule type" value="Genomic_DNA"/>
</dbReference>
<dbReference type="InterPro" id="IPR004401">
    <property type="entry name" value="YbaB/EbfC"/>
</dbReference>
<name>A0AAT9LCP2_9FIRM</name>
<evidence type="ECO:0000313" key="1">
    <source>
        <dbReference type="EMBL" id="QUL98092.1"/>
    </source>
</evidence>
<sequence length="115" mass="12562">MQNLASLLMQMERIESEVNSRLSGLQDKLVQGEAGSGLVTATSDIWFNIQKIHIDREKLAARTYDLATLENVIAEAVNNAIKEARKLLRTEIGGVFGGQVPPEFGNFFGRSGVNG</sequence>
<reference evidence="1" key="1">
    <citation type="submission" date="2020-10" db="EMBL/GenBank/DDBJ databases">
        <authorList>
            <person name="Kadnikov V."/>
            <person name="Beletsky A.V."/>
            <person name="Mardanov A.V."/>
            <person name="Karnachuk O.V."/>
            <person name="Ravin N.V."/>
        </authorList>
    </citation>
    <scope>NUCLEOTIDE SEQUENCE</scope>
    <source>
        <strain evidence="1">Bu02</strain>
    </source>
</reference>
<dbReference type="GO" id="GO:0003677">
    <property type="term" value="F:DNA binding"/>
    <property type="evidence" value="ECO:0007669"/>
    <property type="project" value="InterPro"/>
</dbReference>